<dbReference type="EMBL" id="AP024488">
    <property type="protein sequence ID" value="BCS97224.1"/>
    <property type="molecule type" value="Genomic_DNA"/>
</dbReference>
<dbReference type="RefSeq" id="WP_236888646.1">
    <property type="nucleotide sequence ID" value="NZ_AP024488.1"/>
</dbReference>
<gene>
    <name evidence="1" type="ORF">DSLASN_28560</name>
</gene>
<accession>A0ABM7PJ52</accession>
<evidence type="ECO:0000313" key="1">
    <source>
        <dbReference type="EMBL" id="BCS97224.1"/>
    </source>
</evidence>
<reference evidence="1 2" key="1">
    <citation type="submission" date="2021-02" db="EMBL/GenBank/DDBJ databases">
        <title>Complete genome of Desulfoluna sp. strain ASN36.</title>
        <authorList>
            <person name="Takahashi A."/>
            <person name="Kojima H."/>
            <person name="Fukui M."/>
        </authorList>
    </citation>
    <scope>NUCLEOTIDE SEQUENCE [LARGE SCALE GENOMIC DNA]</scope>
    <source>
        <strain evidence="1 2">ASN36</strain>
    </source>
</reference>
<dbReference type="Proteomes" id="UP001320148">
    <property type="component" value="Chromosome"/>
</dbReference>
<protein>
    <recommendedName>
        <fullName evidence="3">SCP2 domain-containing protein</fullName>
    </recommendedName>
</protein>
<keyword evidence="2" id="KW-1185">Reference proteome</keyword>
<sequence length="121" mass="13753">MKFNLLLLVLQRKLSRAAKRNEAFRQFIKDKQLKLIIKTSDNRKGRLYRFDRGRITSSSRIGEAADAAMVWSDAVTAFKVMSSNNEEASVAALTDRTLQVDGDFKAFAWFSRSLDIMMGKA</sequence>
<organism evidence="1 2">
    <name type="scientific">Desulfoluna limicola</name>
    <dbReference type="NCBI Taxonomy" id="2810562"/>
    <lineage>
        <taxon>Bacteria</taxon>
        <taxon>Pseudomonadati</taxon>
        <taxon>Thermodesulfobacteriota</taxon>
        <taxon>Desulfobacteria</taxon>
        <taxon>Desulfobacterales</taxon>
        <taxon>Desulfolunaceae</taxon>
        <taxon>Desulfoluna</taxon>
    </lineage>
</organism>
<evidence type="ECO:0008006" key="3">
    <source>
        <dbReference type="Google" id="ProtNLM"/>
    </source>
</evidence>
<evidence type="ECO:0000313" key="2">
    <source>
        <dbReference type="Proteomes" id="UP001320148"/>
    </source>
</evidence>
<name>A0ABM7PJ52_9BACT</name>
<proteinExistence type="predicted"/>